<evidence type="ECO:0000313" key="2">
    <source>
        <dbReference type="Proteomes" id="UP000253551"/>
    </source>
</evidence>
<proteinExistence type="predicted"/>
<feature type="non-terminal residue" evidence="1">
    <location>
        <position position="1"/>
    </location>
</feature>
<dbReference type="EMBL" id="PJQM01002563">
    <property type="protein sequence ID" value="RCH94394.1"/>
    <property type="molecule type" value="Genomic_DNA"/>
</dbReference>
<organism evidence="1 2">
    <name type="scientific">Rhizopus stolonifer</name>
    <name type="common">Rhizopus nigricans</name>
    <dbReference type="NCBI Taxonomy" id="4846"/>
    <lineage>
        <taxon>Eukaryota</taxon>
        <taxon>Fungi</taxon>
        <taxon>Fungi incertae sedis</taxon>
        <taxon>Mucoromycota</taxon>
        <taxon>Mucoromycotina</taxon>
        <taxon>Mucoromycetes</taxon>
        <taxon>Mucorales</taxon>
        <taxon>Mucorineae</taxon>
        <taxon>Rhizopodaceae</taxon>
        <taxon>Rhizopus</taxon>
    </lineage>
</organism>
<dbReference type="Proteomes" id="UP000253551">
    <property type="component" value="Unassembled WGS sequence"/>
</dbReference>
<reference evidence="1 2" key="1">
    <citation type="journal article" date="2018" name="G3 (Bethesda)">
        <title>Phylogenetic and Phylogenomic Definition of Rhizopus Species.</title>
        <authorList>
            <person name="Gryganskyi A.P."/>
            <person name="Golan J."/>
            <person name="Dolatabadi S."/>
            <person name="Mondo S."/>
            <person name="Robb S."/>
            <person name="Idnurm A."/>
            <person name="Muszewska A."/>
            <person name="Steczkiewicz K."/>
            <person name="Masonjones S."/>
            <person name="Liao H.L."/>
            <person name="Gajdeczka M.T."/>
            <person name="Anike F."/>
            <person name="Vuek A."/>
            <person name="Anishchenko I.M."/>
            <person name="Voigt K."/>
            <person name="de Hoog G.S."/>
            <person name="Smith M.E."/>
            <person name="Heitman J."/>
            <person name="Vilgalys R."/>
            <person name="Stajich J.E."/>
        </authorList>
    </citation>
    <scope>NUCLEOTIDE SEQUENCE [LARGE SCALE GENOMIC DNA]</scope>
    <source>
        <strain evidence="1 2">LSU 92-RS-03</strain>
    </source>
</reference>
<gene>
    <name evidence="1" type="ORF">CU098_011552</name>
</gene>
<dbReference type="AlphaFoldDB" id="A0A367JWN8"/>
<name>A0A367JWN8_RHIST</name>
<sequence>LVILLPLQMSRCTRNLELTDKISNPVRPLYQYQRWTVIAYGDAPLQATYRDRTPVLNKVC</sequence>
<accession>A0A367JWN8</accession>
<keyword evidence="2" id="KW-1185">Reference proteome</keyword>
<protein>
    <submittedName>
        <fullName evidence="1">Uncharacterized protein</fullName>
    </submittedName>
</protein>
<comment type="caution">
    <text evidence="1">The sequence shown here is derived from an EMBL/GenBank/DDBJ whole genome shotgun (WGS) entry which is preliminary data.</text>
</comment>
<evidence type="ECO:0000313" key="1">
    <source>
        <dbReference type="EMBL" id="RCH94394.1"/>
    </source>
</evidence>